<dbReference type="PANTHER" id="PTHR46043">
    <property type="entry name" value="ARM REPEAT SUPERFAMILY PROTEIN"/>
    <property type="match status" value="1"/>
</dbReference>
<name>S8EMG9_9LAMI</name>
<evidence type="ECO:0000313" key="5">
    <source>
        <dbReference type="Proteomes" id="UP000015453"/>
    </source>
</evidence>
<feature type="domain" description="DUF7032" evidence="3">
    <location>
        <begin position="18"/>
        <end position="123"/>
    </location>
</feature>
<dbReference type="SUPFAM" id="SSF48371">
    <property type="entry name" value="ARM repeat"/>
    <property type="match status" value="1"/>
</dbReference>
<dbReference type="AlphaFoldDB" id="S8EMG9"/>
<keyword evidence="5" id="KW-1185">Reference proteome</keyword>
<dbReference type="InterPro" id="IPR016024">
    <property type="entry name" value="ARM-type_fold"/>
</dbReference>
<comment type="caution">
    <text evidence="4">The sequence shown here is derived from an EMBL/GenBank/DDBJ whole genome shotgun (WGS) entry which is preliminary data.</text>
</comment>
<feature type="repeat" description="ARM" evidence="2">
    <location>
        <begin position="231"/>
        <end position="277"/>
    </location>
</feature>
<evidence type="ECO:0000256" key="2">
    <source>
        <dbReference type="PROSITE-ProRule" id="PRU00259"/>
    </source>
</evidence>
<reference evidence="4 5" key="1">
    <citation type="journal article" date="2013" name="BMC Genomics">
        <title>The miniature genome of a carnivorous plant Genlisea aurea contains a low number of genes and short non-coding sequences.</title>
        <authorList>
            <person name="Leushkin E.V."/>
            <person name="Sutormin R.A."/>
            <person name="Nabieva E.R."/>
            <person name="Penin A.A."/>
            <person name="Kondrashov A.S."/>
            <person name="Logacheva M.D."/>
        </authorList>
    </citation>
    <scope>NUCLEOTIDE SEQUENCE [LARGE SCALE GENOMIC DNA]</scope>
</reference>
<keyword evidence="1" id="KW-0677">Repeat</keyword>
<dbReference type="InterPro" id="IPR054296">
    <property type="entry name" value="DUF7032"/>
</dbReference>
<accession>S8EMG9</accession>
<dbReference type="Pfam" id="PF23005">
    <property type="entry name" value="DUF7032"/>
    <property type="match status" value="1"/>
</dbReference>
<feature type="non-terminal residue" evidence="4">
    <location>
        <position position="430"/>
    </location>
</feature>
<feature type="non-terminal residue" evidence="4">
    <location>
        <position position="1"/>
    </location>
</feature>
<protein>
    <recommendedName>
        <fullName evidence="3">DUF7032 domain-containing protein</fullName>
    </recommendedName>
</protein>
<dbReference type="SMART" id="SM00185">
    <property type="entry name" value="ARM"/>
    <property type="match status" value="5"/>
</dbReference>
<evidence type="ECO:0000259" key="3">
    <source>
        <dbReference type="Pfam" id="PF23005"/>
    </source>
</evidence>
<dbReference type="Gene3D" id="1.25.10.10">
    <property type="entry name" value="Leucine-rich Repeat Variant"/>
    <property type="match status" value="2"/>
</dbReference>
<dbReference type="InterPro" id="IPR000225">
    <property type="entry name" value="Armadillo"/>
</dbReference>
<evidence type="ECO:0000313" key="4">
    <source>
        <dbReference type="EMBL" id="EPS73867.1"/>
    </source>
</evidence>
<dbReference type="PANTHER" id="PTHR46043:SF5">
    <property type="entry name" value="ARM REPEAT SUPERFAMILY PROTEIN"/>
    <property type="match status" value="1"/>
</dbReference>
<gene>
    <name evidence="4" type="ORF">M569_00886</name>
</gene>
<proteinExistence type="predicted"/>
<dbReference type="PROSITE" id="PS50176">
    <property type="entry name" value="ARM_REPEAT"/>
    <property type="match status" value="1"/>
</dbReference>
<sequence length="430" mass="46827">PIMGEATVSETPTLKRATVLTSSLISISYSIRVFTAKWSLIRVKLDDLFSHLGAIENCEPIENLSLSIAVEAVLATLEDCQELANRCLRSSYSGKLLMQSDLDVLSSKLDGCVRSLSEIYSAGLLKQNNALIVSKPNFSASKEDVKFYAGDILSRLKIGSNEMKKQALISLNESIQEDERYAKLALEIEGFIGVLVNFLDSSDSEIQEEAAKSVSVVSVSNSGKNVLISAGIISPLIRILESSSSSSKSETKRYALRCLAYVTENSDNAWAVSSHGGVTSLLKICRESSLYGADLVCSSCLVLKNIVGVEEIKRFTVEEGAISDLITLAKSGNEDLQMCSLDLLQAIAYRDESVRKAIKSQGGIQILLEILDPKSYAASTKAREVALKSIASTFISDIQLMNSHHPFMDYILHYLQRGDVSIQEPALKCA</sequence>
<organism evidence="4 5">
    <name type="scientific">Genlisea aurea</name>
    <dbReference type="NCBI Taxonomy" id="192259"/>
    <lineage>
        <taxon>Eukaryota</taxon>
        <taxon>Viridiplantae</taxon>
        <taxon>Streptophyta</taxon>
        <taxon>Embryophyta</taxon>
        <taxon>Tracheophyta</taxon>
        <taxon>Spermatophyta</taxon>
        <taxon>Magnoliopsida</taxon>
        <taxon>eudicotyledons</taxon>
        <taxon>Gunneridae</taxon>
        <taxon>Pentapetalae</taxon>
        <taxon>asterids</taxon>
        <taxon>lamiids</taxon>
        <taxon>Lamiales</taxon>
        <taxon>Lentibulariaceae</taxon>
        <taxon>Genlisea</taxon>
    </lineage>
</organism>
<evidence type="ECO:0000256" key="1">
    <source>
        <dbReference type="ARBA" id="ARBA00022737"/>
    </source>
</evidence>
<dbReference type="InterPro" id="IPR011989">
    <property type="entry name" value="ARM-like"/>
</dbReference>
<dbReference type="OrthoDB" id="7537227at2759"/>
<dbReference type="EMBL" id="AUSU01000265">
    <property type="protein sequence ID" value="EPS73867.1"/>
    <property type="molecule type" value="Genomic_DNA"/>
</dbReference>
<dbReference type="Proteomes" id="UP000015453">
    <property type="component" value="Unassembled WGS sequence"/>
</dbReference>